<protein>
    <submittedName>
        <fullName evidence="1">Uncharacterized protein</fullName>
    </submittedName>
</protein>
<evidence type="ECO:0000313" key="1">
    <source>
        <dbReference type="EMBL" id="GLC60869.1"/>
    </source>
</evidence>
<dbReference type="EMBL" id="BRXU01000039">
    <property type="protein sequence ID" value="GLC60869.1"/>
    <property type="molecule type" value="Genomic_DNA"/>
</dbReference>
<evidence type="ECO:0000313" key="2">
    <source>
        <dbReference type="Proteomes" id="UP001165080"/>
    </source>
</evidence>
<comment type="caution">
    <text evidence="1">The sequence shown here is derived from an EMBL/GenBank/DDBJ whole genome shotgun (WGS) entry which is preliminary data.</text>
</comment>
<proteinExistence type="predicted"/>
<accession>A0A9W6F922</accession>
<organism evidence="1 2">
    <name type="scientific">Pleodorina starrii</name>
    <dbReference type="NCBI Taxonomy" id="330485"/>
    <lineage>
        <taxon>Eukaryota</taxon>
        <taxon>Viridiplantae</taxon>
        <taxon>Chlorophyta</taxon>
        <taxon>core chlorophytes</taxon>
        <taxon>Chlorophyceae</taxon>
        <taxon>CS clade</taxon>
        <taxon>Chlamydomonadales</taxon>
        <taxon>Volvocaceae</taxon>
        <taxon>Pleodorina</taxon>
    </lineage>
</organism>
<name>A0A9W6F922_9CHLO</name>
<reference evidence="1 2" key="1">
    <citation type="journal article" date="2023" name="Commun. Biol.">
        <title>Reorganization of the ancestral sex-determining regions during the evolution of trioecy in Pleodorina starrii.</title>
        <authorList>
            <person name="Takahashi K."/>
            <person name="Suzuki S."/>
            <person name="Kawai-Toyooka H."/>
            <person name="Yamamoto K."/>
            <person name="Hamaji T."/>
            <person name="Ootsuki R."/>
            <person name="Yamaguchi H."/>
            <person name="Kawachi M."/>
            <person name="Higashiyama T."/>
            <person name="Nozaki H."/>
        </authorList>
    </citation>
    <scope>NUCLEOTIDE SEQUENCE [LARGE SCALE GENOMIC DNA]</scope>
    <source>
        <strain evidence="1 2">NIES-4479</strain>
    </source>
</reference>
<dbReference type="AlphaFoldDB" id="A0A9W6F922"/>
<sequence>MAAGAAWCARPGLRFAGSPRRLRQRRGWRQMEGIGEAAAAAARVCGCRSRPLLLQLLLLKPQGCCGTAAAAAAVTVARELTTRQQLRQSGSWTKQRQLDEKFGFPKVAASPLGGSGSGSGLHTHMGGARRRSGLAGALAWPFMNATWQAVQAGAEPLGPPRG</sequence>
<dbReference type="Proteomes" id="UP001165080">
    <property type="component" value="Unassembled WGS sequence"/>
</dbReference>
<keyword evidence="2" id="KW-1185">Reference proteome</keyword>
<gene>
    <name evidence="1" type="primary">PLESTBF000833</name>
    <name evidence="1" type="ORF">PLESTB_001685300</name>
</gene>